<name>A0A494RMC0_9CAUL</name>
<keyword evidence="1" id="KW-0677">Repeat</keyword>
<dbReference type="RefSeq" id="WP_121482300.1">
    <property type="nucleotide sequence ID" value="NZ_CP032707.1"/>
</dbReference>
<organism evidence="4 5">
    <name type="scientific">Brevundimonas naejangsanensis</name>
    <dbReference type="NCBI Taxonomy" id="588932"/>
    <lineage>
        <taxon>Bacteria</taxon>
        <taxon>Pseudomonadati</taxon>
        <taxon>Pseudomonadota</taxon>
        <taxon>Alphaproteobacteria</taxon>
        <taxon>Caulobacterales</taxon>
        <taxon>Caulobacteraceae</taxon>
        <taxon>Brevundimonas</taxon>
    </lineage>
</organism>
<dbReference type="Pfam" id="PF13432">
    <property type="entry name" value="TPR_16"/>
    <property type="match status" value="1"/>
</dbReference>
<evidence type="ECO:0000256" key="1">
    <source>
        <dbReference type="ARBA" id="ARBA00022737"/>
    </source>
</evidence>
<dbReference type="EMBL" id="CP032707">
    <property type="protein sequence ID" value="AYG95152.1"/>
    <property type="molecule type" value="Genomic_DNA"/>
</dbReference>
<evidence type="ECO:0000313" key="4">
    <source>
        <dbReference type="EMBL" id="AYG95152.1"/>
    </source>
</evidence>
<dbReference type="OrthoDB" id="443517at2"/>
<protein>
    <submittedName>
        <fullName evidence="4">Tetratricopeptide repeat protein</fullName>
    </submittedName>
</protein>
<dbReference type="InterPro" id="IPR013105">
    <property type="entry name" value="TPR_2"/>
</dbReference>
<evidence type="ECO:0000256" key="3">
    <source>
        <dbReference type="SAM" id="SignalP"/>
    </source>
</evidence>
<dbReference type="AlphaFoldDB" id="A0A494RMC0"/>
<evidence type="ECO:0000313" key="5">
    <source>
        <dbReference type="Proteomes" id="UP000276984"/>
    </source>
</evidence>
<keyword evidence="2" id="KW-0802">TPR repeat</keyword>
<dbReference type="Gene3D" id="1.25.40.10">
    <property type="entry name" value="Tetratricopeptide repeat domain"/>
    <property type="match status" value="1"/>
</dbReference>
<dbReference type="Proteomes" id="UP000276984">
    <property type="component" value="Chromosome"/>
</dbReference>
<keyword evidence="5" id="KW-1185">Reference proteome</keyword>
<reference evidence="4 5" key="1">
    <citation type="submission" date="2018-10" db="EMBL/GenBank/DDBJ databases">
        <title>Complete genome sequence of Brevundimonas naejangsanensis BRV3.</title>
        <authorList>
            <person name="Berrios L."/>
            <person name="Ely B."/>
        </authorList>
    </citation>
    <scope>NUCLEOTIDE SEQUENCE [LARGE SCALE GENOMIC DNA]</scope>
    <source>
        <strain evidence="4 5">BRV3</strain>
    </source>
</reference>
<dbReference type="SMART" id="SM00028">
    <property type="entry name" value="TPR"/>
    <property type="match status" value="3"/>
</dbReference>
<evidence type="ECO:0000256" key="2">
    <source>
        <dbReference type="ARBA" id="ARBA00022803"/>
    </source>
</evidence>
<proteinExistence type="predicted"/>
<gene>
    <name evidence="4" type="ORF">D8I30_08130</name>
</gene>
<dbReference type="InterPro" id="IPR011990">
    <property type="entry name" value="TPR-like_helical_dom_sf"/>
</dbReference>
<feature type="signal peptide" evidence="3">
    <location>
        <begin position="1"/>
        <end position="27"/>
    </location>
</feature>
<feature type="chain" id="PRO_5019861514" evidence="3">
    <location>
        <begin position="28"/>
        <end position="289"/>
    </location>
</feature>
<dbReference type="Pfam" id="PF07719">
    <property type="entry name" value="TPR_2"/>
    <property type="match status" value="1"/>
</dbReference>
<dbReference type="InterPro" id="IPR019734">
    <property type="entry name" value="TPR_rpt"/>
</dbReference>
<dbReference type="SUPFAM" id="SSF48452">
    <property type="entry name" value="TPR-like"/>
    <property type="match status" value="1"/>
</dbReference>
<sequence length="289" mass="30490">MRFVAAKRAGALALVLGLMAPMAPATAAAAAMQAAGPGADAAAPKVTVNIVDGELSRQERADLQLLERAMRDVQARGYAGLDRHLPGLRRALDGAPAAYAQMEQRDKGEWIIRSDDLGEVMVLATVIQSLAGGEGVRAVTVRRQANVYPLIALILGSEAVERRRLDDAVKILDRGLALQGDDWMLVKEKASALQVGGRHDEALAVLDQALASDSLRILLNAGPLHRGRGFSLIEQGRLKEARAAYDAALELDAEDGLAKAQLAYIDGLEAGQPPVAPSVALLPGPRPGQ</sequence>
<keyword evidence="3" id="KW-0732">Signal</keyword>
<accession>A0A494RMC0</accession>